<dbReference type="InterPro" id="IPR045877">
    <property type="entry name" value="ZFP36-like"/>
</dbReference>
<keyword evidence="9" id="KW-1185">Reference proteome</keyword>
<feature type="domain" description="C3H1-type" evidence="7">
    <location>
        <begin position="38"/>
        <end position="65"/>
    </location>
</feature>
<feature type="domain" description="C3H1-type" evidence="7">
    <location>
        <begin position="178"/>
        <end position="206"/>
    </location>
</feature>
<dbReference type="GO" id="GO:0051252">
    <property type="term" value="P:regulation of RNA metabolic process"/>
    <property type="evidence" value="ECO:0007669"/>
    <property type="project" value="UniProtKB-ARBA"/>
</dbReference>
<evidence type="ECO:0000256" key="6">
    <source>
        <dbReference type="SAM" id="MobiDB-lite"/>
    </source>
</evidence>
<evidence type="ECO:0000256" key="2">
    <source>
        <dbReference type="ARBA" id="ARBA00022737"/>
    </source>
</evidence>
<gene>
    <name evidence="8" type="ORF">LSAT_V11C800412790</name>
</gene>
<reference evidence="8 9" key="1">
    <citation type="journal article" date="2017" name="Nat. Commun.">
        <title>Genome assembly with in vitro proximity ligation data and whole-genome triplication in lettuce.</title>
        <authorList>
            <person name="Reyes-Chin-Wo S."/>
            <person name="Wang Z."/>
            <person name="Yang X."/>
            <person name="Kozik A."/>
            <person name="Arikit S."/>
            <person name="Song C."/>
            <person name="Xia L."/>
            <person name="Froenicke L."/>
            <person name="Lavelle D.O."/>
            <person name="Truco M.J."/>
            <person name="Xia R."/>
            <person name="Zhu S."/>
            <person name="Xu C."/>
            <person name="Xu H."/>
            <person name="Xu X."/>
            <person name="Cox K."/>
            <person name="Korf I."/>
            <person name="Meyers B.C."/>
            <person name="Michelmore R.W."/>
        </authorList>
    </citation>
    <scope>NUCLEOTIDE SEQUENCE [LARGE SCALE GENOMIC DNA]</scope>
    <source>
        <strain evidence="9">cv. Salinas</strain>
        <tissue evidence="8">Seedlings</tissue>
    </source>
</reference>
<dbReference type="GO" id="GO:0008270">
    <property type="term" value="F:zinc ion binding"/>
    <property type="evidence" value="ECO:0007669"/>
    <property type="project" value="UniProtKB-KW"/>
</dbReference>
<dbReference type="PANTHER" id="PTHR12547">
    <property type="entry name" value="CCCH ZINC FINGER/TIS11-RELATED"/>
    <property type="match status" value="1"/>
</dbReference>
<feature type="zinc finger region" description="C3H1-type" evidence="5">
    <location>
        <begin position="178"/>
        <end position="206"/>
    </location>
</feature>
<evidence type="ECO:0000256" key="1">
    <source>
        <dbReference type="ARBA" id="ARBA00022723"/>
    </source>
</evidence>
<keyword evidence="4 5" id="KW-0862">Zinc</keyword>
<dbReference type="Gene3D" id="6.10.250.3220">
    <property type="match status" value="1"/>
</dbReference>
<sequence>MLQHPVLGGNNGGGEVNTNPQKSTPLLPPINRGTTHIFYKTRICQKFLEGNCRNGDSCTFAHGSKDLREPPPNWPDLVKDNRGQNWNDDQRIIHQMRICHKFVNTGECPYGEKCNFLHESPSKFKAQTERTRDSSVIKIQTMVDRGQPNGSQQRLHNNINNMNPIKVTTLSSDPNATFWKTRICSKWETTGQCVFGDKCHFAHGLSELNTPVARVEVQGSIAASLLHLPAAELPPANSAMAVPLEQGEGRGFAKLRLSHKKINRIYGDWIDDEEDEQDC</sequence>
<dbReference type="Pfam" id="PF00642">
    <property type="entry name" value="zf-CCCH"/>
    <property type="match status" value="3"/>
</dbReference>
<proteinExistence type="predicted"/>
<evidence type="ECO:0000256" key="3">
    <source>
        <dbReference type="ARBA" id="ARBA00022771"/>
    </source>
</evidence>
<dbReference type="SUPFAM" id="SSF90229">
    <property type="entry name" value="CCCH zinc finger"/>
    <property type="match status" value="3"/>
</dbReference>
<feature type="domain" description="C3H1-type" evidence="7">
    <location>
        <begin position="98"/>
        <end position="121"/>
    </location>
</feature>
<dbReference type="EMBL" id="NBSK02000008">
    <property type="protein sequence ID" value="KAJ0194515.1"/>
    <property type="molecule type" value="Genomic_DNA"/>
</dbReference>
<dbReference type="GO" id="GO:0003729">
    <property type="term" value="F:mRNA binding"/>
    <property type="evidence" value="ECO:0007669"/>
    <property type="project" value="InterPro"/>
</dbReference>
<dbReference type="Gene3D" id="4.10.1000.10">
    <property type="entry name" value="Zinc finger, CCCH-type"/>
    <property type="match status" value="2"/>
</dbReference>
<dbReference type="GO" id="GO:0010468">
    <property type="term" value="P:regulation of gene expression"/>
    <property type="evidence" value="ECO:0007669"/>
    <property type="project" value="UniProtKB-ARBA"/>
</dbReference>
<dbReference type="AlphaFoldDB" id="A0A9R1WZ34"/>
<evidence type="ECO:0000313" key="8">
    <source>
        <dbReference type="EMBL" id="KAJ0194515.1"/>
    </source>
</evidence>
<dbReference type="PANTHER" id="PTHR12547:SF121">
    <property type="entry name" value="ZINC FINGER CCCH DOMAIN-CONTAINING PROTEIN 39"/>
    <property type="match status" value="1"/>
</dbReference>
<evidence type="ECO:0000313" key="9">
    <source>
        <dbReference type="Proteomes" id="UP000235145"/>
    </source>
</evidence>
<protein>
    <recommendedName>
        <fullName evidence="7">C3H1-type domain-containing protein</fullName>
    </recommendedName>
</protein>
<feature type="zinc finger region" description="C3H1-type" evidence="5">
    <location>
        <begin position="38"/>
        <end position="65"/>
    </location>
</feature>
<dbReference type="SMART" id="SM00356">
    <property type="entry name" value="ZnF_C3H1"/>
    <property type="match status" value="3"/>
</dbReference>
<organism evidence="8 9">
    <name type="scientific">Lactuca sativa</name>
    <name type="common">Garden lettuce</name>
    <dbReference type="NCBI Taxonomy" id="4236"/>
    <lineage>
        <taxon>Eukaryota</taxon>
        <taxon>Viridiplantae</taxon>
        <taxon>Streptophyta</taxon>
        <taxon>Embryophyta</taxon>
        <taxon>Tracheophyta</taxon>
        <taxon>Spermatophyta</taxon>
        <taxon>Magnoliopsida</taxon>
        <taxon>eudicotyledons</taxon>
        <taxon>Gunneridae</taxon>
        <taxon>Pentapetalae</taxon>
        <taxon>asterids</taxon>
        <taxon>campanulids</taxon>
        <taxon>Asterales</taxon>
        <taxon>Asteraceae</taxon>
        <taxon>Cichorioideae</taxon>
        <taxon>Cichorieae</taxon>
        <taxon>Lactucinae</taxon>
        <taxon>Lactuca</taxon>
    </lineage>
</organism>
<evidence type="ECO:0000259" key="7">
    <source>
        <dbReference type="PROSITE" id="PS50103"/>
    </source>
</evidence>
<keyword evidence="2" id="KW-0677">Repeat</keyword>
<dbReference type="OrthoDB" id="410307at2759"/>
<dbReference type="InterPro" id="IPR000571">
    <property type="entry name" value="Znf_CCCH"/>
</dbReference>
<dbReference type="InterPro" id="IPR036855">
    <property type="entry name" value="Znf_CCCH_sf"/>
</dbReference>
<keyword evidence="1 5" id="KW-0479">Metal-binding</keyword>
<dbReference type="FunFam" id="4.10.1000.10:FF:000003">
    <property type="entry name" value="Zinc finger CCCH domain-containing protein"/>
    <property type="match status" value="2"/>
</dbReference>
<name>A0A9R1WZ34_LACSA</name>
<accession>A0A9R1WZ34</accession>
<feature type="zinc finger region" description="C3H1-type" evidence="5">
    <location>
        <begin position="98"/>
        <end position="121"/>
    </location>
</feature>
<dbReference type="PROSITE" id="PS50103">
    <property type="entry name" value="ZF_C3H1"/>
    <property type="match status" value="3"/>
</dbReference>
<evidence type="ECO:0000256" key="5">
    <source>
        <dbReference type="PROSITE-ProRule" id="PRU00723"/>
    </source>
</evidence>
<dbReference type="Gramene" id="rna-gnl|WGS:NBSK|LSAT_8X57420_mrna">
    <property type="protein sequence ID" value="cds-PLY90053.1"/>
    <property type="gene ID" value="gene-LSAT_8X57420"/>
</dbReference>
<dbReference type="Proteomes" id="UP000235145">
    <property type="component" value="Unassembled WGS sequence"/>
</dbReference>
<evidence type="ECO:0000256" key="4">
    <source>
        <dbReference type="ARBA" id="ARBA00022833"/>
    </source>
</evidence>
<keyword evidence="3 5" id="KW-0863">Zinc-finger</keyword>
<feature type="region of interest" description="Disordered" evidence="6">
    <location>
        <begin position="1"/>
        <end position="29"/>
    </location>
</feature>
<comment type="caution">
    <text evidence="8">The sequence shown here is derived from an EMBL/GenBank/DDBJ whole genome shotgun (WGS) entry which is preliminary data.</text>
</comment>